<reference evidence="2 3" key="1">
    <citation type="submission" date="2020-08" db="EMBL/GenBank/DDBJ databases">
        <title>Genomic Encyclopedia of Type Strains, Phase III (KMG-III): the genomes of soil and plant-associated and newly described type strains.</title>
        <authorList>
            <person name="Whitman W."/>
        </authorList>
    </citation>
    <scope>NUCLEOTIDE SEQUENCE [LARGE SCALE GENOMIC DNA]</scope>
    <source>
        <strain evidence="2 3">CECT 3266</strain>
    </source>
</reference>
<sequence length="179" mass="20017">MSRITEVVKKILGLEVDYRNLAPRWFSDVKRRGAHRSTAKIPDAVKENIGFYYCRIELNKYGYYVSEVLVLAVSASIPVASAAGASSLVSGTLGGTIVLLSGIRLIFRWRENWVRSATTYVAIERELMEWRYKRPPYDGLDASGQLVDRVTQLVQLETSAWATSLRAGLHEESSHPGTP</sequence>
<evidence type="ECO:0008006" key="4">
    <source>
        <dbReference type="Google" id="ProtNLM"/>
    </source>
</evidence>
<protein>
    <recommendedName>
        <fullName evidence="4">DUF4231 domain-containing protein</fullName>
    </recommendedName>
</protein>
<dbReference type="NCBIfam" id="NF033634">
    <property type="entry name" value="SLATT_1"/>
    <property type="match status" value="1"/>
</dbReference>
<dbReference type="RefSeq" id="WP_184349358.1">
    <property type="nucleotide sequence ID" value="NZ_JACHJH010000003.1"/>
</dbReference>
<evidence type="ECO:0000313" key="3">
    <source>
        <dbReference type="Proteomes" id="UP000556084"/>
    </source>
</evidence>
<feature type="transmembrane region" description="Helical" evidence="1">
    <location>
        <begin position="88"/>
        <end position="107"/>
    </location>
</feature>
<evidence type="ECO:0000313" key="2">
    <source>
        <dbReference type="EMBL" id="MBB4893521.1"/>
    </source>
</evidence>
<proteinExistence type="predicted"/>
<dbReference type="InterPro" id="IPR025325">
    <property type="entry name" value="DUF4231"/>
</dbReference>
<dbReference type="Proteomes" id="UP000556084">
    <property type="component" value="Unassembled WGS sequence"/>
</dbReference>
<keyword evidence="3" id="KW-1185">Reference proteome</keyword>
<keyword evidence="1" id="KW-1133">Transmembrane helix</keyword>
<name>A0A7W7LPQ3_9ACTN</name>
<keyword evidence="1" id="KW-0472">Membrane</keyword>
<keyword evidence="1" id="KW-0812">Transmembrane</keyword>
<dbReference type="Pfam" id="PF14015">
    <property type="entry name" value="DUF4231"/>
    <property type="match status" value="1"/>
</dbReference>
<organism evidence="2 3">
    <name type="scientific">Streptomyces olivoverticillatus</name>
    <dbReference type="NCBI Taxonomy" id="66427"/>
    <lineage>
        <taxon>Bacteria</taxon>
        <taxon>Bacillati</taxon>
        <taxon>Actinomycetota</taxon>
        <taxon>Actinomycetes</taxon>
        <taxon>Kitasatosporales</taxon>
        <taxon>Streptomycetaceae</taxon>
        <taxon>Streptomyces</taxon>
    </lineage>
</organism>
<dbReference type="AlphaFoldDB" id="A0A7W7LPQ3"/>
<evidence type="ECO:0000256" key="1">
    <source>
        <dbReference type="SAM" id="Phobius"/>
    </source>
</evidence>
<comment type="caution">
    <text evidence="2">The sequence shown here is derived from an EMBL/GenBank/DDBJ whole genome shotgun (WGS) entry which is preliminary data.</text>
</comment>
<feature type="transmembrane region" description="Helical" evidence="1">
    <location>
        <begin position="61"/>
        <end position="82"/>
    </location>
</feature>
<gene>
    <name evidence="2" type="ORF">FHS39_002552</name>
</gene>
<accession>A0A7W7LPQ3</accession>
<dbReference type="EMBL" id="JACHJH010000003">
    <property type="protein sequence ID" value="MBB4893521.1"/>
    <property type="molecule type" value="Genomic_DNA"/>
</dbReference>